<name>A0AAV9Z858_9AGAR</name>
<accession>A0AAV9Z858</accession>
<feature type="region of interest" description="Disordered" evidence="1">
    <location>
        <begin position="154"/>
        <end position="178"/>
    </location>
</feature>
<feature type="compositionally biased region" description="Basic and acidic residues" evidence="1">
    <location>
        <begin position="38"/>
        <end position="68"/>
    </location>
</feature>
<comment type="caution">
    <text evidence="2">The sequence shown here is derived from an EMBL/GenBank/DDBJ whole genome shotgun (WGS) entry which is preliminary data.</text>
</comment>
<proteinExistence type="predicted"/>
<protein>
    <submittedName>
        <fullName evidence="2">Uncharacterized protein</fullName>
    </submittedName>
</protein>
<feature type="region of interest" description="Disordered" evidence="1">
    <location>
        <begin position="14"/>
        <end position="69"/>
    </location>
</feature>
<gene>
    <name evidence="2" type="ORF">R3P38DRAFT_2812025</name>
</gene>
<keyword evidence="3" id="KW-1185">Reference proteome</keyword>
<reference evidence="2 3" key="1">
    <citation type="journal article" date="2024" name="J Genomics">
        <title>Draft genome sequencing and assembly of Favolaschia claudopus CIRM-BRFM 2984 isolated from oak limbs.</title>
        <authorList>
            <person name="Navarro D."/>
            <person name="Drula E."/>
            <person name="Chaduli D."/>
            <person name="Cazenave R."/>
            <person name="Ahrendt S."/>
            <person name="Wang J."/>
            <person name="Lipzen A."/>
            <person name="Daum C."/>
            <person name="Barry K."/>
            <person name="Grigoriev I.V."/>
            <person name="Favel A."/>
            <person name="Rosso M.N."/>
            <person name="Martin F."/>
        </authorList>
    </citation>
    <scope>NUCLEOTIDE SEQUENCE [LARGE SCALE GENOMIC DNA]</scope>
    <source>
        <strain evidence="2 3">CIRM-BRFM 2984</strain>
    </source>
</reference>
<evidence type="ECO:0000313" key="2">
    <source>
        <dbReference type="EMBL" id="KAK6974278.1"/>
    </source>
</evidence>
<dbReference type="EMBL" id="JAWWNJ010000185">
    <property type="protein sequence ID" value="KAK6974278.1"/>
    <property type="molecule type" value="Genomic_DNA"/>
</dbReference>
<evidence type="ECO:0000313" key="3">
    <source>
        <dbReference type="Proteomes" id="UP001362999"/>
    </source>
</evidence>
<evidence type="ECO:0000256" key="1">
    <source>
        <dbReference type="SAM" id="MobiDB-lite"/>
    </source>
</evidence>
<dbReference type="AlphaFoldDB" id="A0AAV9Z858"/>
<dbReference type="Proteomes" id="UP001362999">
    <property type="component" value="Unassembled WGS sequence"/>
</dbReference>
<organism evidence="2 3">
    <name type="scientific">Favolaschia claudopus</name>
    <dbReference type="NCBI Taxonomy" id="2862362"/>
    <lineage>
        <taxon>Eukaryota</taxon>
        <taxon>Fungi</taxon>
        <taxon>Dikarya</taxon>
        <taxon>Basidiomycota</taxon>
        <taxon>Agaricomycotina</taxon>
        <taxon>Agaricomycetes</taxon>
        <taxon>Agaricomycetidae</taxon>
        <taxon>Agaricales</taxon>
        <taxon>Marasmiineae</taxon>
        <taxon>Mycenaceae</taxon>
        <taxon>Favolaschia</taxon>
    </lineage>
</organism>
<sequence length="245" mass="26258">MNERKTKLAAQINSLSARLGPVPQPMGARSDASDESAELQRTHNETKEIETKDTKDAEQTFEGGRDKSFGSSLIQENLLQFKPSLLNRKSVGRRAHAEFEVVDAETVNAEVRMQKRVAERHTGAAANVAGKMSSVASWDAGGRRECRDHAKWGGRDVTESGSHEFSVSMDPGGWEGEREAGGVRAVDTFRPSTGNDSAAGSSVHLVVRENSVKKTAWAAGEDSKTLGAAVLAQASSEVVGKSHKA</sequence>